<evidence type="ECO:0000256" key="2">
    <source>
        <dbReference type="ARBA" id="ARBA00022705"/>
    </source>
</evidence>
<dbReference type="Pfam" id="PF00717">
    <property type="entry name" value="Peptidase_S24"/>
    <property type="match status" value="1"/>
</dbReference>
<dbReference type="InterPro" id="IPR050077">
    <property type="entry name" value="LexA_repressor"/>
</dbReference>
<comment type="caution">
    <text evidence="8">The sequence shown here is derived from an EMBL/GenBank/DDBJ whole genome shotgun (WGS) entry which is preliminary data.</text>
</comment>
<keyword evidence="9" id="KW-1185">Reference proteome</keyword>
<organism evidence="8 9">
    <name type="scientific">Aporhodopirellula aestuarii</name>
    <dbReference type="NCBI Taxonomy" id="2950107"/>
    <lineage>
        <taxon>Bacteria</taxon>
        <taxon>Pseudomonadati</taxon>
        <taxon>Planctomycetota</taxon>
        <taxon>Planctomycetia</taxon>
        <taxon>Pirellulales</taxon>
        <taxon>Pirellulaceae</taxon>
        <taxon>Aporhodopirellula</taxon>
    </lineage>
</organism>
<dbReference type="Proteomes" id="UP001202961">
    <property type="component" value="Unassembled WGS sequence"/>
</dbReference>
<name>A0ABT0UD47_9BACT</name>
<dbReference type="Pfam" id="PF01726">
    <property type="entry name" value="LexA_DNA_bind"/>
    <property type="match status" value="1"/>
</dbReference>
<feature type="domain" description="Peptidase S24/S26A/S26B/S26C" evidence="6">
    <location>
        <begin position="94"/>
        <end position="160"/>
    </location>
</feature>
<keyword evidence="1" id="KW-0678">Repressor</keyword>
<evidence type="ECO:0000256" key="3">
    <source>
        <dbReference type="ARBA" id="ARBA00023015"/>
    </source>
</evidence>
<dbReference type="NCBIfam" id="TIGR00498">
    <property type="entry name" value="lexA"/>
    <property type="match status" value="1"/>
</dbReference>
<evidence type="ECO:0000256" key="1">
    <source>
        <dbReference type="ARBA" id="ARBA00022491"/>
    </source>
</evidence>
<accession>A0ABT0UD47</accession>
<dbReference type="InterPro" id="IPR006200">
    <property type="entry name" value="LexA"/>
</dbReference>
<evidence type="ECO:0000256" key="4">
    <source>
        <dbReference type="ARBA" id="ARBA00023125"/>
    </source>
</evidence>
<proteinExistence type="predicted"/>
<dbReference type="GO" id="GO:0004252">
    <property type="term" value="F:serine-type endopeptidase activity"/>
    <property type="evidence" value="ECO:0007669"/>
    <property type="project" value="UniProtKB-EC"/>
</dbReference>
<dbReference type="SUPFAM" id="SSF51306">
    <property type="entry name" value="LexA/Signal peptidase"/>
    <property type="match status" value="1"/>
</dbReference>
<reference evidence="8 9" key="1">
    <citation type="journal article" date="2022" name="Syst. Appl. Microbiol.">
        <title>Rhodopirellula aestuarii sp. nov., a novel member of the genus Rhodopirellula isolated from brackish sediments collected in the Tagus River estuary, Portugal.</title>
        <authorList>
            <person name="Vitorino I.R."/>
            <person name="Klimek D."/>
            <person name="Calusinska M."/>
            <person name="Lobo-da-Cunha A."/>
            <person name="Vasconcelos V."/>
            <person name="Lage O.M."/>
        </authorList>
    </citation>
    <scope>NUCLEOTIDE SEQUENCE [LARGE SCALE GENOMIC DNA]</scope>
    <source>
        <strain evidence="8 9">ICT_H3.1</strain>
    </source>
</reference>
<keyword evidence="5" id="KW-0804">Transcription</keyword>
<dbReference type="InterPro" id="IPR036388">
    <property type="entry name" value="WH-like_DNA-bd_sf"/>
</dbReference>
<dbReference type="EC" id="3.4.21.88" evidence="8"/>
<dbReference type="EMBL" id="JAMQBK010000117">
    <property type="protein sequence ID" value="MCM2374959.1"/>
    <property type="molecule type" value="Genomic_DNA"/>
</dbReference>
<dbReference type="SUPFAM" id="SSF46785">
    <property type="entry name" value="Winged helix' DNA-binding domain"/>
    <property type="match status" value="1"/>
</dbReference>
<dbReference type="PANTHER" id="PTHR33516:SF2">
    <property type="entry name" value="LEXA REPRESSOR-RELATED"/>
    <property type="match status" value="1"/>
</dbReference>
<evidence type="ECO:0000256" key="5">
    <source>
        <dbReference type="ARBA" id="ARBA00023163"/>
    </source>
</evidence>
<keyword evidence="8" id="KW-0378">Hydrolase</keyword>
<dbReference type="PANTHER" id="PTHR33516">
    <property type="entry name" value="LEXA REPRESSOR"/>
    <property type="match status" value="1"/>
</dbReference>
<protein>
    <submittedName>
        <fullName evidence="8">Transcriptional repressor LexA</fullName>
        <ecNumber evidence="8">3.4.21.88</ecNumber>
    </submittedName>
</protein>
<dbReference type="InterPro" id="IPR036286">
    <property type="entry name" value="LexA/Signal_pep-like_sf"/>
</dbReference>
<dbReference type="InterPro" id="IPR036390">
    <property type="entry name" value="WH_DNA-bd_sf"/>
</dbReference>
<evidence type="ECO:0000259" key="7">
    <source>
        <dbReference type="Pfam" id="PF01726"/>
    </source>
</evidence>
<keyword evidence="2" id="KW-0235">DNA replication</keyword>
<dbReference type="RefSeq" id="WP_250933296.1">
    <property type="nucleotide sequence ID" value="NZ_JAMQBK010000117.1"/>
</dbReference>
<keyword evidence="4" id="KW-0238">DNA-binding</keyword>
<dbReference type="InterPro" id="IPR006199">
    <property type="entry name" value="LexA_DNA-bd_dom"/>
</dbReference>
<gene>
    <name evidence="8" type="primary">lexA</name>
    <name evidence="8" type="ORF">NB063_30425</name>
</gene>
<keyword evidence="3" id="KW-0805">Transcription regulation</keyword>
<dbReference type="Gene3D" id="2.10.109.10">
    <property type="entry name" value="Umud Fragment, subunit A"/>
    <property type="match status" value="1"/>
</dbReference>
<evidence type="ECO:0000259" key="6">
    <source>
        <dbReference type="Pfam" id="PF00717"/>
    </source>
</evidence>
<evidence type="ECO:0000313" key="8">
    <source>
        <dbReference type="EMBL" id="MCM2374959.1"/>
    </source>
</evidence>
<dbReference type="Gene3D" id="1.10.10.10">
    <property type="entry name" value="Winged helix-like DNA-binding domain superfamily/Winged helix DNA-binding domain"/>
    <property type="match status" value="1"/>
</dbReference>
<evidence type="ECO:0000313" key="9">
    <source>
        <dbReference type="Proteomes" id="UP001202961"/>
    </source>
</evidence>
<sequence>MAKPQLTDRQKKVYELIRSLIQERGYGPTVREIGEHFGIKSPNGVMCHLRALERKGLISRKANKSRAIELTGENARSTTGLPLMGIVSEHPSDLDTNPTDAIDLGKTLATGERFVVQVSGNTFADHGVLDGDFLIIEQEAECTDNSLVVAKLSDGRVVLRVWDSATGSARTTDETDNATVTEILGVAVSMVREKMTQARMATV</sequence>
<dbReference type="InterPro" id="IPR015927">
    <property type="entry name" value="Peptidase_S24_S26A/B/C"/>
</dbReference>
<feature type="domain" description="LexA repressor DNA-binding" evidence="7">
    <location>
        <begin position="5"/>
        <end position="67"/>
    </location>
</feature>